<dbReference type="OrthoDB" id="1272455at2"/>
<name>A0A1M7L5N7_9FLAO</name>
<dbReference type="STRING" id="1302687.SAMN05444267_10854"/>
<organism evidence="1 2">
    <name type="scientific">Chryseobacterium polytrichastri</name>
    <dbReference type="NCBI Taxonomy" id="1302687"/>
    <lineage>
        <taxon>Bacteria</taxon>
        <taxon>Pseudomonadati</taxon>
        <taxon>Bacteroidota</taxon>
        <taxon>Flavobacteriia</taxon>
        <taxon>Flavobacteriales</taxon>
        <taxon>Weeksellaceae</taxon>
        <taxon>Chryseobacterium group</taxon>
        <taxon>Chryseobacterium</taxon>
    </lineage>
</organism>
<sequence>MKTKEDIFNLIKQTVNLSGKFTDYQIRLSDGRFDRKNMIGVYGIRKGIATRQENFKLAEQIHKLIIGLESDSGILLKGVDIYGKNYSGLFFLSEDWDRVVGYLESETDDNGNIVVTNK</sequence>
<reference evidence="2" key="1">
    <citation type="submission" date="2016-11" db="EMBL/GenBank/DDBJ databases">
        <authorList>
            <person name="Varghese N."/>
            <person name="Submissions S."/>
        </authorList>
    </citation>
    <scope>NUCLEOTIDE SEQUENCE [LARGE SCALE GENOMIC DNA]</scope>
    <source>
        <strain evidence="2">DSM 26899</strain>
    </source>
</reference>
<dbReference type="EMBL" id="FRAV01000085">
    <property type="protein sequence ID" value="SHM73443.1"/>
    <property type="molecule type" value="Genomic_DNA"/>
</dbReference>
<accession>A0A1M7L5N7</accession>
<dbReference type="RefSeq" id="WP_073298073.1">
    <property type="nucleotide sequence ID" value="NZ_FRAV01000085.1"/>
</dbReference>
<keyword evidence="2" id="KW-1185">Reference proteome</keyword>
<evidence type="ECO:0000313" key="2">
    <source>
        <dbReference type="Proteomes" id="UP000184364"/>
    </source>
</evidence>
<dbReference type="Proteomes" id="UP000184364">
    <property type="component" value="Unassembled WGS sequence"/>
</dbReference>
<evidence type="ECO:0000313" key="1">
    <source>
        <dbReference type="EMBL" id="SHM73443.1"/>
    </source>
</evidence>
<proteinExistence type="predicted"/>
<protein>
    <submittedName>
        <fullName evidence="1">Uncharacterized protein</fullName>
    </submittedName>
</protein>
<gene>
    <name evidence="1" type="ORF">SAMN05444267_10854</name>
</gene>
<dbReference type="AlphaFoldDB" id="A0A1M7L5N7"/>